<comment type="caution">
    <text evidence="1">The sequence shown here is derived from an EMBL/GenBank/DDBJ whole genome shotgun (WGS) entry which is preliminary data.</text>
</comment>
<dbReference type="AlphaFoldDB" id="A0A9D4M2W2"/>
<proteinExistence type="predicted"/>
<name>A0A9D4M2W2_DREPO</name>
<evidence type="ECO:0000313" key="2">
    <source>
        <dbReference type="Proteomes" id="UP000828390"/>
    </source>
</evidence>
<dbReference type="EMBL" id="JAIWYP010000002">
    <property type="protein sequence ID" value="KAH3868825.1"/>
    <property type="molecule type" value="Genomic_DNA"/>
</dbReference>
<sequence>MACAAAPRASQESEQEESMWVHEVIKATNPDVVSGSAVDKLTQVVEQLRDAVDRLLNSSGSSGFEPCVLQSGQRFRIDGGNTEYPVEGPYPGNVRSRWYNDRHQDRYPVGAGGGCRRGHRKRNACRRGPGPGACGVGAGHGRNSGCHVGYLGSDFHSE</sequence>
<reference evidence="1" key="1">
    <citation type="journal article" date="2019" name="bioRxiv">
        <title>The Genome of the Zebra Mussel, Dreissena polymorpha: A Resource for Invasive Species Research.</title>
        <authorList>
            <person name="McCartney M.A."/>
            <person name="Auch B."/>
            <person name="Kono T."/>
            <person name="Mallez S."/>
            <person name="Zhang Y."/>
            <person name="Obille A."/>
            <person name="Becker A."/>
            <person name="Abrahante J.E."/>
            <person name="Garbe J."/>
            <person name="Badalamenti J.P."/>
            <person name="Herman A."/>
            <person name="Mangelson H."/>
            <person name="Liachko I."/>
            <person name="Sullivan S."/>
            <person name="Sone E.D."/>
            <person name="Koren S."/>
            <person name="Silverstein K.A.T."/>
            <person name="Beckman K.B."/>
            <person name="Gohl D.M."/>
        </authorList>
    </citation>
    <scope>NUCLEOTIDE SEQUENCE</scope>
    <source>
        <strain evidence="1">Duluth1</strain>
        <tissue evidence="1">Whole animal</tissue>
    </source>
</reference>
<keyword evidence="2" id="KW-1185">Reference proteome</keyword>
<reference evidence="1" key="2">
    <citation type="submission" date="2020-11" db="EMBL/GenBank/DDBJ databases">
        <authorList>
            <person name="McCartney M.A."/>
            <person name="Auch B."/>
            <person name="Kono T."/>
            <person name="Mallez S."/>
            <person name="Becker A."/>
            <person name="Gohl D.M."/>
            <person name="Silverstein K.A.T."/>
            <person name="Koren S."/>
            <person name="Bechman K.B."/>
            <person name="Herman A."/>
            <person name="Abrahante J.E."/>
            <person name="Garbe J."/>
        </authorList>
    </citation>
    <scope>NUCLEOTIDE SEQUENCE</scope>
    <source>
        <strain evidence="1">Duluth1</strain>
        <tissue evidence="1">Whole animal</tissue>
    </source>
</reference>
<dbReference type="Proteomes" id="UP000828390">
    <property type="component" value="Unassembled WGS sequence"/>
</dbReference>
<evidence type="ECO:0000313" key="1">
    <source>
        <dbReference type="EMBL" id="KAH3868825.1"/>
    </source>
</evidence>
<organism evidence="1 2">
    <name type="scientific">Dreissena polymorpha</name>
    <name type="common">Zebra mussel</name>
    <name type="synonym">Mytilus polymorpha</name>
    <dbReference type="NCBI Taxonomy" id="45954"/>
    <lineage>
        <taxon>Eukaryota</taxon>
        <taxon>Metazoa</taxon>
        <taxon>Spiralia</taxon>
        <taxon>Lophotrochozoa</taxon>
        <taxon>Mollusca</taxon>
        <taxon>Bivalvia</taxon>
        <taxon>Autobranchia</taxon>
        <taxon>Heteroconchia</taxon>
        <taxon>Euheterodonta</taxon>
        <taxon>Imparidentia</taxon>
        <taxon>Neoheterodontei</taxon>
        <taxon>Myida</taxon>
        <taxon>Dreissenoidea</taxon>
        <taxon>Dreissenidae</taxon>
        <taxon>Dreissena</taxon>
    </lineage>
</organism>
<protein>
    <submittedName>
        <fullName evidence="1">Uncharacterized protein</fullName>
    </submittedName>
</protein>
<gene>
    <name evidence="1" type="ORF">DPMN_031979</name>
</gene>
<accession>A0A9D4M2W2</accession>